<feature type="region of interest" description="Disordered" evidence="5">
    <location>
        <begin position="395"/>
        <end position="429"/>
    </location>
</feature>
<dbReference type="GO" id="GO:0005886">
    <property type="term" value="C:plasma membrane"/>
    <property type="evidence" value="ECO:0007669"/>
    <property type="project" value="TreeGrafter"/>
</dbReference>
<feature type="transmembrane region" description="Helical" evidence="6">
    <location>
        <begin position="1262"/>
        <end position="1282"/>
    </location>
</feature>
<gene>
    <name evidence="7" type="ORF">SNE40_004177</name>
</gene>
<protein>
    <submittedName>
        <fullName evidence="7">Uncharacterized protein</fullName>
    </submittedName>
</protein>
<keyword evidence="8" id="KW-1185">Reference proteome</keyword>
<evidence type="ECO:0000313" key="7">
    <source>
        <dbReference type="EMBL" id="KAK6192757.1"/>
    </source>
</evidence>
<dbReference type="GO" id="GO:0030322">
    <property type="term" value="P:stabilization of membrane potential"/>
    <property type="evidence" value="ECO:0007669"/>
    <property type="project" value="TreeGrafter"/>
</dbReference>
<dbReference type="EMBL" id="JAZGQO010000002">
    <property type="protein sequence ID" value="KAK6192757.1"/>
    <property type="molecule type" value="Genomic_DNA"/>
</dbReference>
<evidence type="ECO:0000256" key="3">
    <source>
        <dbReference type="ARBA" id="ARBA00022989"/>
    </source>
</evidence>
<dbReference type="Gene3D" id="1.10.287.70">
    <property type="match status" value="1"/>
</dbReference>
<feature type="compositionally biased region" description="Basic and acidic residues" evidence="5">
    <location>
        <begin position="1042"/>
        <end position="1054"/>
    </location>
</feature>
<feature type="compositionally biased region" description="Polar residues" evidence="5">
    <location>
        <begin position="606"/>
        <end position="615"/>
    </location>
</feature>
<feature type="transmembrane region" description="Helical" evidence="6">
    <location>
        <begin position="1152"/>
        <end position="1177"/>
    </location>
</feature>
<feature type="compositionally biased region" description="Basic residues" evidence="5">
    <location>
        <begin position="531"/>
        <end position="543"/>
    </location>
</feature>
<organism evidence="7 8">
    <name type="scientific">Patella caerulea</name>
    <name type="common">Rayed Mediterranean limpet</name>
    <dbReference type="NCBI Taxonomy" id="87958"/>
    <lineage>
        <taxon>Eukaryota</taxon>
        <taxon>Metazoa</taxon>
        <taxon>Spiralia</taxon>
        <taxon>Lophotrochozoa</taxon>
        <taxon>Mollusca</taxon>
        <taxon>Gastropoda</taxon>
        <taxon>Patellogastropoda</taxon>
        <taxon>Patelloidea</taxon>
        <taxon>Patellidae</taxon>
        <taxon>Patella</taxon>
    </lineage>
</organism>
<dbReference type="PANTHER" id="PTHR11003">
    <property type="entry name" value="POTASSIUM CHANNEL, SUBFAMILY K"/>
    <property type="match status" value="1"/>
</dbReference>
<feature type="compositionally biased region" description="Basic and acidic residues" evidence="5">
    <location>
        <begin position="113"/>
        <end position="129"/>
    </location>
</feature>
<evidence type="ECO:0000256" key="1">
    <source>
        <dbReference type="ARBA" id="ARBA00004141"/>
    </source>
</evidence>
<evidence type="ECO:0000256" key="5">
    <source>
        <dbReference type="SAM" id="MobiDB-lite"/>
    </source>
</evidence>
<name>A0AAN8K9G7_PATCE</name>
<feature type="compositionally biased region" description="Polar residues" evidence="5">
    <location>
        <begin position="865"/>
        <end position="876"/>
    </location>
</feature>
<comment type="subcellular location">
    <subcellularLocation>
        <location evidence="1">Membrane</location>
        <topology evidence="1">Multi-pass membrane protein</topology>
    </subcellularLocation>
</comment>
<sequence>MEDEIVDTSPSPVETRTDDATESTETAAPTVDIDRKDVKRREKSRGRFRRKRHSKTQSVPDLDTKLRQDGTAQFLEIKKTGDDGKYNSMPRKSRSRSGSGNRFSGLFKRKSRSASEGRSRSETDIVGNLEHEVTNKAETNDSGNEVKEIKNSSEDYVSYVRYSPTKQPRNRLKRMTVRDAVVERRLRNTLFVLNQKSNEEGNTLSNSLPDVSNIDCNDSSSLIQAVGEDTDDAFNKKSVTLPRDKKHKIRKNTDTLKSVFDDRTLLIHCDINGNGAASSPETVSTPSRVEIRNAADTRVSSKASETKCDSDNDSDEFFECSDSIASPAVDDKIERSEAQNSCRSSLPTQDVESETNAKAVADIVYKSSNENIQKLREESRSLFLELSRNITARKDSLATSRDASPHARLTDKRKHSNVISPSQDEKKSLLIGHKEPITKHLLSDISVQNKDPPLLTSDTTKSKPGEKTVRYADQIPDESLDVKDSEKKTNTGELRTTDCPDTVANFTLIYQPVLAGYKMSPGVKAVDIKPKKGKKKKAGKGKQSKAETPADREVAPSLKPVTTENEDDKNMTPELKDINTVGTQSSNEANVKGQEESDLRVVPELNNLTIEQGPSTKRLPDSNEPAIGGRVDDETPENSANMTLETKYFVETNIETKMPPDPVSTSPVPVEVNPPPQPLIDRENLLNIPKPRTDRSLSDGIVDYSNGERKSPRTFQRSSSAKSPPPTSAEYQVSESEHKNVPIMGTSLSRKYRRTFSPQRGNTDFLQLPKGITLLDPSTPPNESSVNREGLSEINKSKSSSPDEGISLHGDDDGEISMVTGVIHREATDKDNRFSTQNKTKIGRTFRTPEEMGGQKSPEVKTTDENQSAKIQNPENISGDRFVEISTQTNEDDIRAAIKLMIKQVKEQKKREKAFAKRKKDFVAIVDEPKREREQQQQSVDQGSSNVEEAIFEVKTSLPTPEIRVADDDNVIVSPSLSAIESPVCPTGETPPVAHDVIDTEEIPKEAKDVKGGKGSNKKKKSKHKSILKNRFSKKYKKKKKSTDSKVVEEDKYTDAPTTKLEDDTFIFIENEINLSKLAEIKETDILDDDIIEPDESIQIPTKHLRFDTINIQPIQGEEPLPPLSQSGRLSRRRDSTMREKRKKCLNAFKTFVAFLFSHIGLCSLVVGYTIMGGFVFKAIEGPYERSIKTGIREQRVKLIDKLIQHAFELQMSKSGRDDFMEAVNKELLKFQTKIHRETKENGWDGNDAKEFSDMQWSFASALLYAITVMTTIGKLLLFYFINIL</sequence>
<dbReference type="InterPro" id="IPR003280">
    <property type="entry name" value="2pore_dom_K_chnl"/>
</dbReference>
<evidence type="ECO:0000313" key="8">
    <source>
        <dbReference type="Proteomes" id="UP001347796"/>
    </source>
</evidence>
<proteinExistence type="predicted"/>
<feature type="compositionally biased region" description="Basic residues" evidence="5">
    <location>
        <begin position="41"/>
        <end position="55"/>
    </location>
</feature>
<dbReference type="Proteomes" id="UP001347796">
    <property type="component" value="Unassembled WGS sequence"/>
</dbReference>
<dbReference type="GO" id="GO:0022841">
    <property type="term" value="F:potassium ion leak channel activity"/>
    <property type="evidence" value="ECO:0007669"/>
    <property type="project" value="TreeGrafter"/>
</dbReference>
<dbReference type="SUPFAM" id="SSF81324">
    <property type="entry name" value="Voltage-gated potassium channels"/>
    <property type="match status" value="1"/>
</dbReference>
<feature type="region of interest" description="Disordered" evidence="5">
    <location>
        <begin position="1"/>
        <end position="129"/>
    </location>
</feature>
<feature type="region of interest" description="Disordered" evidence="5">
    <location>
        <begin position="982"/>
        <end position="1055"/>
    </location>
</feature>
<feature type="region of interest" description="Disordered" evidence="5">
    <location>
        <begin position="528"/>
        <end position="643"/>
    </location>
</feature>
<comment type="caution">
    <text evidence="7">The sequence shown here is derived from an EMBL/GenBank/DDBJ whole genome shotgun (WGS) entry which is preliminary data.</text>
</comment>
<feature type="compositionally biased region" description="Basic and acidic residues" evidence="5">
    <location>
        <begin position="823"/>
        <end position="833"/>
    </location>
</feature>
<keyword evidence="2 6" id="KW-0812">Transmembrane</keyword>
<evidence type="ECO:0000256" key="4">
    <source>
        <dbReference type="ARBA" id="ARBA00023136"/>
    </source>
</evidence>
<accession>A0AAN8K9G7</accession>
<evidence type="ECO:0000256" key="2">
    <source>
        <dbReference type="ARBA" id="ARBA00022692"/>
    </source>
</evidence>
<feature type="compositionally biased region" description="Polar residues" evidence="5">
    <location>
        <begin position="275"/>
        <end position="287"/>
    </location>
</feature>
<evidence type="ECO:0000256" key="6">
    <source>
        <dbReference type="SAM" id="Phobius"/>
    </source>
</evidence>
<feature type="region of interest" description="Disordered" evidence="5">
    <location>
        <begin position="758"/>
        <end position="882"/>
    </location>
</feature>
<reference evidence="7 8" key="1">
    <citation type="submission" date="2024-01" db="EMBL/GenBank/DDBJ databases">
        <title>The genome of the rayed Mediterranean limpet Patella caerulea (Linnaeus, 1758).</title>
        <authorList>
            <person name="Anh-Thu Weber A."/>
            <person name="Halstead-Nussloch G."/>
        </authorList>
    </citation>
    <scope>NUCLEOTIDE SEQUENCE [LARGE SCALE GENOMIC DNA]</scope>
    <source>
        <strain evidence="7">AATW-2023a</strain>
        <tissue evidence="7">Whole specimen</tissue>
    </source>
</reference>
<feature type="compositionally biased region" description="Polar residues" evidence="5">
    <location>
        <begin position="580"/>
        <end position="589"/>
    </location>
</feature>
<keyword evidence="4 6" id="KW-0472">Membrane</keyword>
<dbReference type="PANTHER" id="PTHR11003:SF334">
    <property type="entry name" value="FI03418P"/>
    <property type="match status" value="1"/>
</dbReference>
<feature type="region of interest" description="Disordered" evidence="5">
    <location>
        <begin position="656"/>
        <end position="746"/>
    </location>
</feature>
<feature type="compositionally biased region" description="Basic and acidic residues" evidence="5">
    <location>
        <begin position="76"/>
        <end position="85"/>
    </location>
</feature>
<feature type="region of interest" description="Disordered" evidence="5">
    <location>
        <begin position="1116"/>
        <end position="1137"/>
    </location>
</feature>
<feature type="compositionally biased region" description="Basic and acidic residues" evidence="5">
    <location>
        <begin position="544"/>
        <end position="554"/>
    </location>
</feature>
<dbReference type="GO" id="GO:0015271">
    <property type="term" value="F:outward rectifier potassium channel activity"/>
    <property type="evidence" value="ECO:0007669"/>
    <property type="project" value="TreeGrafter"/>
</dbReference>
<feature type="region of interest" description="Disordered" evidence="5">
    <location>
        <begin position="926"/>
        <end position="953"/>
    </location>
</feature>
<feature type="region of interest" description="Disordered" evidence="5">
    <location>
        <begin position="330"/>
        <end position="355"/>
    </location>
</feature>
<feature type="compositionally biased region" description="Polar residues" evidence="5">
    <location>
        <begin position="338"/>
        <end position="355"/>
    </location>
</feature>
<feature type="region of interest" description="Disordered" evidence="5">
    <location>
        <begin position="275"/>
        <end position="315"/>
    </location>
</feature>
<feature type="compositionally biased region" description="Basic and acidic residues" evidence="5">
    <location>
        <begin position="568"/>
        <end position="577"/>
    </location>
</feature>
<feature type="compositionally biased region" description="Basic and acidic residues" evidence="5">
    <location>
        <begin position="996"/>
        <end position="1012"/>
    </location>
</feature>
<feature type="compositionally biased region" description="Basic residues" evidence="5">
    <location>
        <begin position="1016"/>
        <end position="1041"/>
    </location>
</feature>
<feature type="compositionally biased region" description="Low complexity" evidence="5">
    <location>
        <begin position="96"/>
        <end position="105"/>
    </location>
</feature>
<feature type="compositionally biased region" description="Polar residues" evidence="5">
    <location>
        <begin position="936"/>
        <end position="947"/>
    </location>
</feature>
<keyword evidence="3 6" id="KW-1133">Transmembrane helix</keyword>